<dbReference type="Pfam" id="PF01797">
    <property type="entry name" value="Y1_Tnp"/>
    <property type="match status" value="1"/>
</dbReference>
<evidence type="ECO:0000313" key="2">
    <source>
        <dbReference type="EMBL" id="GEP46001.1"/>
    </source>
</evidence>
<keyword evidence="3" id="KW-1185">Reference proteome</keyword>
<dbReference type="SUPFAM" id="SSF143422">
    <property type="entry name" value="Transposase IS200-like"/>
    <property type="match status" value="1"/>
</dbReference>
<dbReference type="NCBIfam" id="NF033573">
    <property type="entry name" value="transpos_IS200"/>
    <property type="match status" value="1"/>
</dbReference>
<dbReference type="PANTHER" id="PTHR33360:SF2">
    <property type="entry name" value="TRANSPOSASE FOR INSERTION SEQUENCE ELEMENT IS200"/>
    <property type="match status" value="1"/>
</dbReference>
<dbReference type="Proteomes" id="UP000321577">
    <property type="component" value="Unassembled WGS sequence"/>
</dbReference>
<feature type="domain" description="Transposase IS200-like" evidence="1">
    <location>
        <begin position="5"/>
        <end position="119"/>
    </location>
</feature>
<comment type="caution">
    <text evidence="2">The sequence shown here is derived from an EMBL/GenBank/DDBJ whole genome shotgun (WGS) entry which is preliminary data.</text>
</comment>
<dbReference type="GO" id="GO:0006313">
    <property type="term" value="P:DNA transposition"/>
    <property type="evidence" value="ECO:0007669"/>
    <property type="project" value="InterPro"/>
</dbReference>
<name>A0A512MI46_9BACT</name>
<evidence type="ECO:0000259" key="1">
    <source>
        <dbReference type="SMART" id="SM01321"/>
    </source>
</evidence>
<dbReference type="EMBL" id="BKAG01000066">
    <property type="protein sequence ID" value="GEP46001.1"/>
    <property type="molecule type" value="Genomic_DNA"/>
</dbReference>
<dbReference type="InterPro" id="IPR036515">
    <property type="entry name" value="Transposase_17_sf"/>
</dbReference>
<proteinExistence type="predicted"/>
<dbReference type="GO" id="GO:0003677">
    <property type="term" value="F:DNA binding"/>
    <property type="evidence" value="ECO:0007669"/>
    <property type="project" value="InterPro"/>
</dbReference>
<dbReference type="OrthoDB" id="192312at2"/>
<dbReference type="PANTHER" id="PTHR33360">
    <property type="entry name" value="TRANSPOSASE FOR INSERTION SEQUENCE ELEMENT IS200"/>
    <property type="match status" value="1"/>
</dbReference>
<reference evidence="2 3" key="1">
    <citation type="submission" date="2019-07" db="EMBL/GenBank/DDBJ databases">
        <title>Whole genome shotgun sequence of Brevifollis gellanilyticus NBRC 108608.</title>
        <authorList>
            <person name="Hosoyama A."/>
            <person name="Uohara A."/>
            <person name="Ohji S."/>
            <person name="Ichikawa N."/>
        </authorList>
    </citation>
    <scope>NUCLEOTIDE SEQUENCE [LARGE SCALE GENOMIC DNA]</scope>
    <source>
        <strain evidence="2 3">NBRC 108608</strain>
    </source>
</reference>
<dbReference type="AlphaFoldDB" id="A0A512MI46"/>
<dbReference type="RefSeq" id="WP_146855465.1">
    <property type="nucleotide sequence ID" value="NZ_BKAG01000066.1"/>
</dbReference>
<evidence type="ECO:0000313" key="3">
    <source>
        <dbReference type="Proteomes" id="UP000321577"/>
    </source>
</evidence>
<organism evidence="2 3">
    <name type="scientific">Brevifollis gellanilyticus</name>
    <dbReference type="NCBI Taxonomy" id="748831"/>
    <lineage>
        <taxon>Bacteria</taxon>
        <taxon>Pseudomonadati</taxon>
        <taxon>Verrucomicrobiota</taxon>
        <taxon>Verrucomicrobiia</taxon>
        <taxon>Verrucomicrobiales</taxon>
        <taxon>Verrucomicrobiaceae</taxon>
    </lineage>
</organism>
<protein>
    <submittedName>
        <fullName evidence="2">Transposase</fullName>
    </submittedName>
</protein>
<dbReference type="SMART" id="SM01321">
    <property type="entry name" value="Y1_Tnp"/>
    <property type="match status" value="1"/>
</dbReference>
<dbReference type="InterPro" id="IPR002686">
    <property type="entry name" value="Transposase_17"/>
</dbReference>
<accession>A0A512MI46</accession>
<gene>
    <name evidence="2" type="ORF">BGE01nite_52920</name>
</gene>
<dbReference type="Gene3D" id="3.30.70.1290">
    <property type="entry name" value="Transposase IS200-like"/>
    <property type="match status" value="1"/>
</dbReference>
<sequence length="150" mass="17963">MPQSLARIHVHLIFSTKHREPVVPRHLGHELHAYMGGILRDLDCNPVEINTEPDHAHVLFLLSRVEKLSDVVRQVKTGSGGWLKEQDDRLREFHWQNGYGAFAVSQSNVEEVRRYIRNQQEHHRVVTFQEEYRKFLERHQIEYDERYVWD</sequence>
<dbReference type="GO" id="GO:0004803">
    <property type="term" value="F:transposase activity"/>
    <property type="evidence" value="ECO:0007669"/>
    <property type="project" value="InterPro"/>
</dbReference>